<evidence type="ECO:0000313" key="3">
    <source>
        <dbReference type="EMBL" id="KAL0839545.1"/>
    </source>
</evidence>
<sequence>MKLFPILLFLVFLLSEYESVQGQVVQEFFEKLHKSGEKIREELHKTGEKVREDINKLFKPLKDRKNRINEGNADKVTFMEDFKTDKDKKVEVVTSSLKPPTTTESKLVSSTISPVPAESIIVFPTEAPVATTTKSTNATDKDGKENFSGGCLAGFQRTSDGRCMPTF</sequence>
<dbReference type="AlphaFoldDB" id="A0ABD0T8N1"/>
<feature type="signal peptide" evidence="2">
    <location>
        <begin position="1"/>
        <end position="22"/>
    </location>
</feature>
<gene>
    <name evidence="3" type="ORF">ABMA28_016239</name>
</gene>
<accession>A0ABD0T8N1</accession>
<evidence type="ECO:0000313" key="4">
    <source>
        <dbReference type="Proteomes" id="UP001549921"/>
    </source>
</evidence>
<dbReference type="Proteomes" id="UP001549921">
    <property type="component" value="Unassembled WGS sequence"/>
</dbReference>
<comment type="caution">
    <text evidence="3">The sequence shown here is derived from an EMBL/GenBank/DDBJ whole genome shotgun (WGS) entry which is preliminary data.</text>
</comment>
<comment type="similarity">
    <text evidence="1">Belongs to the GBP/PSP1/paralytic peptide family.</text>
</comment>
<dbReference type="InterPro" id="IPR003463">
    <property type="entry name" value="GBP_PSP"/>
</dbReference>
<name>A0ABD0T8N1_LOXSC</name>
<protein>
    <submittedName>
        <fullName evidence="3">Uncharacterized protein</fullName>
    </submittedName>
</protein>
<feature type="chain" id="PRO_5044807403" evidence="2">
    <location>
        <begin position="23"/>
        <end position="167"/>
    </location>
</feature>
<reference evidence="3 4" key="1">
    <citation type="submission" date="2024-06" db="EMBL/GenBank/DDBJ databases">
        <title>A chromosome-level genome assembly of beet webworm, Loxostege sticticalis.</title>
        <authorList>
            <person name="Zhang Y."/>
        </authorList>
    </citation>
    <scope>NUCLEOTIDE SEQUENCE [LARGE SCALE GENOMIC DNA]</scope>
    <source>
        <strain evidence="3">AQ028</strain>
        <tissue evidence="3">Male pupae</tissue>
    </source>
</reference>
<dbReference type="Pfam" id="PF02425">
    <property type="entry name" value="GBP_PSP"/>
    <property type="match status" value="1"/>
</dbReference>
<keyword evidence="2" id="KW-0732">Signal</keyword>
<dbReference type="EMBL" id="JBEDNZ010000008">
    <property type="protein sequence ID" value="KAL0839545.1"/>
    <property type="molecule type" value="Genomic_DNA"/>
</dbReference>
<evidence type="ECO:0000256" key="2">
    <source>
        <dbReference type="SAM" id="SignalP"/>
    </source>
</evidence>
<evidence type="ECO:0000256" key="1">
    <source>
        <dbReference type="ARBA" id="ARBA00010601"/>
    </source>
</evidence>
<proteinExistence type="inferred from homology"/>
<organism evidence="3 4">
    <name type="scientific">Loxostege sticticalis</name>
    <name type="common">Beet webworm moth</name>
    <dbReference type="NCBI Taxonomy" id="481309"/>
    <lineage>
        <taxon>Eukaryota</taxon>
        <taxon>Metazoa</taxon>
        <taxon>Ecdysozoa</taxon>
        <taxon>Arthropoda</taxon>
        <taxon>Hexapoda</taxon>
        <taxon>Insecta</taxon>
        <taxon>Pterygota</taxon>
        <taxon>Neoptera</taxon>
        <taxon>Endopterygota</taxon>
        <taxon>Lepidoptera</taxon>
        <taxon>Glossata</taxon>
        <taxon>Ditrysia</taxon>
        <taxon>Pyraloidea</taxon>
        <taxon>Crambidae</taxon>
        <taxon>Pyraustinae</taxon>
        <taxon>Loxostege</taxon>
    </lineage>
</organism>